<dbReference type="FunFam" id="1.10.340.30:FF:000001">
    <property type="entry name" value="Endonuclease III"/>
    <property type="match status" value="1"/>
</dbReference>
<proteinExistence type="inferred from homology"/>
<keyword evidence="3" id="KW-0479">Metal-binding</keyword>
<evidence type="ECO:0000256" key="10">
    <source>
        <dbReference type="ARBA" id="ARBA00052915"/>
    </source>
</evidence>
<dbReference type="GO" id="GO:0046872">
    <property type="term" value="F:metal ion binding"/>
    <property type="evidence" value="ECO:0007669"/>
    <property type="project" value="UniProtKB-KW"/>
</dbReference>
<dbReference type="InterPro" id="IPR004036">
    <property type="entry name" value="Endonuclease-III-like_CS2"/>
</dbReference>
<dbReference type="InterPro" id="IPR023170">
    <property type="entry name" value="HhH_base_excis_C"/>
</dbReference>
<dbReference type="EC" id="3.2.2.29" evidence="11"/>
<dbReference type="GO" id="GO:0016829">
    <property type="term" value="F:lyase activity"/>
    <property type="evidence" value="ECO:0007669"/>
    <property type="project" value="UniProtKB-KW"/>
</dbReference>
<dbReference type="PIRSF" id="PIRSF001435">
    <property type="entry name" value="Nth"/>
    <property type="match status" value="1"/>
</dbReference>
<organism evidence="13 14">
    <name type="scientific">Candidatus Micrarchaeum acidiphilum ARMAN-2</name>
    <dbReference type="NCBI Taxonomy" id="425595"/>
    <lineage>
        <taxon>Archaea</taxon>
        <taxon>Candidatus Micrarchaeota</taxon>
        <taxon>Candidatus Micrarchaeia</taxon>
        <taxon>Candidatus Micrarchaeales</taxon>
        <taxon>Candidatus Micrarchaeaceae</taxon>
        <taxon>Candidatus Micrarchaeum</taxon>
    </lineage>
</organism>
<feature type="domain" description="HhH-GPD" evidence="12">
    <location>
        <begin position="44"/>
        <end position="192"/>
    </location>
</feature>
<dbReference type="PANTHER" id="PTHR10359:SF18">
    <property type="entry name" value="ENDONUCLEASE III"/>
    <property type="match status" value="1"/>
</dbReference>
<evidence type="ECO:0000256" key="2">
    <source>
        <dbReference type="ARBA" id="ARBA00022485"/>
    </source>
</evidence>
<evidence type="ECO:0000256" key="8">
    <source>
        <dbReference type="ARBA" id="ARBA00023204"/>
    </source>
</evidence>
<evidence type="ECO:0000256" key="6">
    <source>
        <dbReference type="ARBA" id="ARBA00023004"/>
    </source>
</evidence>
<dbReference type="Proteomes" id="UP000332487">
    <property type="component" value="Unassembled WGS sequence"/>
</dbReference>
<dbReference type="Pfam" id="PF00730">
    <property type="entry name" value="HhH-GPD"/>
    <property type="match status" value="1"/>
</dbReference>
<evidence type="ECO:0000256" key="1">
    <source>
        <dbReference type="ARBA" id="ARBA00008343"/>
    </source>
</evidence>
<keyword evidence="13" id="KW-0456">Lyase</keyword>
<keyword evidence="14" id="KW-1185">Reference proteome</keyword>
<evidence type="ECO:0000313" key="13">
    <source>
        <dbReference type="EMBL" id="EET89843.1"/>
    </source>
</evidence>
<sequence>MTAFVELDAKKANSVVGMLEEHYKDVHYYLNFSTPIELLVAAILSAQTKDTKVNAITPRLFGKYKTAKDYADAKPAELMGYVGGVLYAKNKVANIIGACKEIDEKYRGKVPDRMEDLVELPGIGRKTANTILINAYGKVEGIPVDTWVIKLSYRIGLSKAKNADSIEKDLEAKISKQYWKNIAYVLKAHGKEVCGAVPKCSACPIKAHCPKNGVTESA</sequence>
<gene>
    <name evidence="13" type="ORF">UNLARM2_0957</name>
</gene>
<evidence type="ECO:0000256" key="7">
    <source>
        <dbReference type="ARBA" id="ARBA00023014"/>
    </source>
</evidence>
<dbReference type="Pfam" id="PF00633">
    <property type="entry name" value="HHH"/>
    <property type="match status" value="1"/>
</dbReference>
<keyword evidence="7" id="KW-0411">Iron-sulfur</keyword>
<evidence type="ECO:0000256" key="5">
    <source>
        <dbReference type="ARBA" id="ARBA00022801"/>
    </source>
</evidence>
<dbReference type="PANTHER" id="PTHR10359">
    <property type="entry name" value="A/G-SPECIFIC ADENINE GLYCOSYLASE/ENDONUCLEASE III"/>
    <property type="match status" value="1"/>
</dbReference>
<evidence type="ECO:0000256" key="11">
    <source>
        <dbReference type="ARBA" id="ARBA00066769"/>
    </source>
</evidence>
<keyword evidence="9" id="KW-0326">Glycosidase</keyword>
<name>C7DIR9_MICA2</name>
<dbReference type="CDD" id="cd00056">
    <property type="entry name" value="ENDO3c"/>
    <property type="match status" value="1"/>
</dbReference>
<keyword evidence="8" id="KW-0234">DNA repair</keyword>
<dbReference type="GO" id="GO:0141016">
    <property type="term" value="F:G/T mismatch-specific thymine-DNA glycosylase activity"/>
    <property type="evidence" value="ECO:0007669"/>
    <property type="project" value="UniProtKB-EC"/>
</dbReference>
<dbReference type="AlphaFoldDB" id="C7DIR9"/>
<dbReference type="GO" id="GO:0051539">
    <property type="term" value="F:4 iron, 4 sulfur cluster binding"/>
    <property type="evidence" value="ECO:0007669"/>
    <property type="project" value="UniProtKB-KW"/>
</dbReference>
<reference evidence="13 14" key="2">
    <citation type="journal article" date="2010" name="Proc. Natl. Acad. Sci. U.S.A.">
        <title>Enigmatic, ultrasmall, uncultivated Archaea.</title>
        <authorList>
            <person name="Baker B.J."/>
            <person name="Comolli L.R."/>
            <person name="Dick G.J."/>
            <person name="Hauser L.J."/>
            <person name="Hyatt D."/>
            <person name="Dill B.D."/>
            <person name="Land M.L."/>
            <person name="Verberkmoes N.C."/>
            <person name="Hettich R.L."/>
            <person name="Banfield J.F."/>
        </authorList>
    </citation>
    <scope>NUCLEOTIDE SEQUENCE [LARGE SCALE GENOMIC DNA]</scope>
    <source>
        <strain evidence="13">ARMAN-2</strain>
    </source>
</reference>
<comment type="catalytic activity">
    <reaction evidence="10">
        <text>Hydrolyzes mismatched double-stranded DNA and polynucleotides, releasing free thymine.</text>
        <dbReference type="EC" id="3.2.2.29"/>
    </reaction>
</comment>
<dbReference type="Gene3D" id="1.10.340.30">
    <property type="entry name" value="Hypothetical protein, domain 2"/>
    <property type="match status" value="1"/>
</dbReference>
<dbReference type="InterPro" id="IPR000445">
    <property type="entry name" value="HhH_motif"/>
</dbReference>
<reference evidence="13 14" key="1">
    <citation type="journal article" date="2009" name="Genome Biol.">
        <title>Community-wide analysis of microbial genome sequence signatures.</title>
        <authorList>
            <person name="Dick G.J."/>
            <person name="Andersson A.F."/>
            <person name="Baker B.J."/>
            <person name="Simmons S.L."/>
            <person name="Thomas B.C."/>
            <person name="Yelton A.P."/>
            <person name="Banfield J.F."/>
        </authorList>
    </citation>
    <scope>NUCLEOTIDE SEQUENCE [LARGE SCALE GENOMIC DNA]</scope>
    <source>
        <strain evidence="13">ARMAN-2</strain>
    </source>
</reference>
<dbReference type="GO" id="GO:0006285">
    <property type="term" value="P:base-excision repair, AP site formation"/>
    <property type="evidence" value="ECO:0007669"/>
    <property type="project" value="TreeGrafter"/>
</dbReference>
<dbReference type="SMART" id="SM00478">
    <property type="entry name" value="ENDO3c"/>
    <property type="match status" value="1"/>
</dbReference>
<dbReference type="EMBL" id="GG697241">
    <property type="protein sequence ID" value="EET89843.1"/>
    <property type="molecule type" value="Genomic_DNA"/>
</dbReference>
<evidence type="ECO:0000256" key="3">
    <source>
        <dbReference type="ARBA" id="ARBA00022723"/>
    </source>
</evidence>
<dbReference type="PROSITE" id="PS01155">
    <property type="entry name" value="ENDONUCLEASE_III_2"/>
    <property type="match status" value="1"/>
</dbReference>
<evidence type="ECO:0000259" key="12">
    <source>
        <dbReference type="SMART" id="SM00478"/>
    </source>
</evidence>
<evidence type="ECO:0000256" key="4">
    <source>
        <dbReference type="ARBA" id="ARBA00022763"/>
    </source>
</evidence>
<keyword evidence="6" id="KW-0408">Iron</keyword>
<accession>C7DIR9</accession>
<dbReference type="Gene3D" id="1.10.1670.10">
    <property type="entry name" value="Helix-hairpin-Helix base-excision DNA repair enzymes (C-terminal)"/>
    <property type="match status" value="1"/>
</dbReference>
<keyword evidence="4" id="KW-0227">DNA damage</keyword>
<evidence type="ECO:0000256" key="9">
    <source>
        <dbReference type="ARBA" id="ARBA00023295"/>
    </source>
</evidence>
<dbReference type="GO" id="GO:0003677">
    <property type="term" value="F:DNA binding"/>
    <property type="evidence" value="ECO:0007669"/>
    <property type="project" value="InterPro"/>
</dbReference>
<dbReference type="SUPFAM" id="SSF48150">
    <property type="entry name" value="DNA-glycosylase"/>
    <property type="match status" value="1"/>
</dbReference>
<keyword evidence="5" id="KW-0378">Hydrolase</keyword>
<keyword evidence="2" id="KW-0004">4Fe-4S</keyword>
<dbReference type="InterPro" id="IPR003265">
    <property type="entry name" value="HhH-GPD_domain"/>
</dbReference>
<dbReference type="InterPro" id="IPR011257">
    <property type="entry name" value="DNA_glycosylase"/>
</dbReference>
<comment type="similarity">
    <text evidence="1">Belongs to the Nth/MutY family.</text>
</comment>
<protein>
    <recommendedName>
        <fullName evidence="11">thymine-DNA glycosylase</fullName>
        <ecNumber evidence="11">3.2.2.29</ecNumber>
    </recommendedName>
</protein>
<evidence type="ECO:0000313" key="14">
    <source>
        <dbReference type="Proteomes" id="UP000332487"/>
    </source>
</evidence>